<keyword evidence="5 9" id="KW-0812">Transmembrane</keyword>
<evidence type="ECO:0000256" key="6">
    <source>
        <dbReference type="ARBA" id="ARBA00022989"/>
    </source>
</evidence>
<keyword evidence="11" id="KW-0675">Receptor</keyword>
<feature type="transmembrane region" description="Helical" evidence="9">
    <location>
        <begin position="33"/>
        <end position="57"/>
    </location>
</feature>
<evidence type="ECO:0000256" key="9">
    <source>
        <dbReference type="SAM" id="Phobius"/>
    </source>
</evidence>
<name>B7QGA2_IXOSC</name>
<protein>
    <recommendedName>
        <fullName evidence="4">Thyrotropin-releasing hormone receptor</fullName>
    </recommendedName>
    <alternativeName>
        <fullName evidence="8">Thyroliberin receptor</fullName>
    </alternativeName>
</protein>
<dbReference type="Proteomes" id="UP000001555">
    <property type="component" value="Unassembled WGS sequence"/>
</dbReference>
<dbReference type="EMBL" id="ABJB010451018">
    <property type="status" value="NOT_ANNOTATED_CDS"/>
    <property type="molecule type" value="Genomic_DNA"/>
</dbReference>
<dbReference type="GO" id="GO:0004997">
    <property type="term" value="F:thyrotropin-releasing hormone receptor activity"/>
    <property type="evidence" value="ECO:0007669"/>
    <property type="project" value="InterPro"/>
</dbReference>
<dbReference type="PRINTS" id="PR01846">
    <property type="entry name" value="TRHRFAMILY"/>
</dbReference>
<comment type="similarity">
    <text evidence="3">Belongs to the G-protein coupled receptor 1 family.</text>
</comment>
<dbReference type="PANTHER" id="PTHR46061">
    <property type="entry name" value="THYROTROPIN-RELEASING HORMONE RECEPTOR"/>
    <property type="match status" value="1"/>
</dbReference>
<dbReference type="VEuPathDB" id="VectorBase:ISCI013211"/>
<evidence type="ECO:0000256" key="2">
    <source>
        <dbReference type="ARBA" id="ARBA00004370"/>
    </source>
</evidence>
<evidence type="ECO:0000256" key="5">
    <source>
        <dbReference type="ARBA" id="ARBA00022692"/>
    </source>
</evidence>
<accession>B7QGA2</accession>
<dbReference type="HOGENOM" id="CLU_1909010_0_0_1"/>
<evidence type="ECO:0000256" key="7">
    <source>
        <dbReference type="ARBA" id="ARBA00023136"/>
    </source>
</evidence>
<evidence type="ECO:0000313" key="11">
    <source>
        <dbReference type="EMBL" id="EEC17874.1"/>
    </source>
</evidence>
<dbReference type="STRING" id="6945.B7QGA2"/>
<gene>
    <name evidence="11" type="ORF">IscW_ISCW013211</name>
</gene>
<dbReference type="PaxDb" id="6945-B7QGA2"/>
<dbReference type="Pfam" id="PF00001">
    <property type="entry name" value="7tm_1"/>
    <property type="match status" value="1"/>
</dbReference>
<evidence type="ECO:0000313" key="12">
    <source>
        <dbReference type="EnsemblMetazoa" id="ISCW013211-PA"/>
    </source>
</evidence>
<evidence type="ECO:0000256" key="1">
    <source>
        <dbReference type="ARBA" id="ARBA00004100"/>
    </source>
</evidence>
<keyword evidence="13" id="KW-1185">Reference proteome</keyword>
<reference evidence="11 13" key="1">
    <citation type="submission" date="2008-03" db="EMBL/GenBank/DDBJ databases">
        <title>Annotation of Ixodes scapularis.</title>
        <authorList>
            <consortium name="Ixodes scapularis Genome Project Consortium"/>
            <person name="Caler E."/>
            <person name="Hannick L.I."/>
            <person name="Bidwell S."/>
            <person name="Joardar V."/>
            <person name="Thiagarajan M."/>
            <person name="Amedeo P."/>
            <person name="Galinsky K.J."/>
            <person name="Schobel S."/>
            <person name="Inman J."/>
            <person name="Hostetler J."/>
            <person name="Miller J."/>
            <person name="Hammond M."/>
            <person name="Megy K."/>
            <person name="Lawson D."/>
            <person name="Kodira C."/>
            <person name="Sutton G."/>
            <person name="Meyer J."/>
            <person name="Hill C.A."/>
            <person name="Birren B."/>
            <person name="Nene V."/>
            <person name="Collins F."/>
            <person name="Alarcon-Chaidez F."/>
            <person name="Wikel S."/>
            <person name="Strausberg R."/>
        </authorList>
    </citation>
    <scope>NUCLEOTIDE SEQUENCE [LARGE SCALE GENOMIC DNA]</scope>
    <source>
        <strain evidence="13">Wikel</strain>
        <strain evidence="11">Wikel colony</strain>
    </source>
</reference>
<feature type="domain" description="G-protein coupled receptors family 1 profile" evidence="10">
    <location>
        <begin position="1"/>
        <end position="54"/>
    </location>
</feature>
<evidence type="ECO:0000256" key="4">
    <source>
        <dbReference type="ARBA" id="ARBA00018873"/>
    </source>
</evidence>
<dbReference type="EMBL" id="DS930058">
    <property type="protein sequence ID" value="EEC17874.1"/>
    <property type="molecule type" value="Genomic_DNA"/>
</dbReference>
<dbReference type="SUPFAM" id="SSF81321">
    <property type="entry name" value="Family A G protein-coupled receptor-like"/>
    <property type="match status" value="1"/>
</dbReference>
<comment type="subcellular location">
    <subcellularLocation>
        <location evidence="2">Membrane</location>
    </subcellularLocation>
</comment>
<keyword evidence="7 9" id="KW-0472">Membrane</keyword>
<dbReference type="GO" id="GO:0016020">
    <property type="term" value="C:membrane"/>
    <property type="evidence" value="ECO:0007669"/>
    <property type="project" value="UniProtKB-SubCell"/>
</dbReference>
<dbReference type="EnsemblMetazoa" id="ISCW013211-RA">
    <property type="protein sequence ID" value="ISCW013211-PA"/>
    <property type="gene ID" value="ISCW013211"/>
</dbReference>
<dbReference type="InterPro" id="IPR002120">
    <property type="entry name" value="TRH_rcpt_1"/>
</dbReference>
<evidence type="ECO:0000256" key="8">
    <source>
        <dbReference type="ARBA" id="ARBA00032251"/>
    </source>
</evidence>
<dbReference type="Gene3D" id="1.20.1070.10">
    <property type="entry name" value="Rhodopsin 7-helix transmembrane proteins"/>
    <property type="match status" value="1"/>
</dbReference>
<organism>
    <name type="scientific">Ixodes scapularis</name>
    <name type="common">Black-legged tick</name>
    <name type="synonym">Deer tick</name>
    <dbReference type="NCBI Taxonomy" id="6945"/>
    <lineage>
        <taxon>Eukaryota</taxon>
        <taxon>Metazoa</taxon>
        <taxon>Ecdysozoa</taxon>
        <taxon>Arthropoda</taxon>
        <taxon>Chelicerata</taxon>
        <taxon>Arachnida</taxon>
        <taxon>Acari</taxon>
        <taxon>Parasitiformes</taxon>
        <taxon>Ixodida</taxon>
        <taxon>Ixodoidea</taxon>
        <taxon>Ixodidae</taxon>
        <taxon>Ixodinae</taxon>
        <taxon>Ixodes</taxon>
    </lineage>
</organism>
<dbReference type="InParanoid" id="B7QGA2"/>
<proteinExistence type="inferred from homology"/>
<dbReference type="PANTHER" id="PTHR46061:SF3">
    <property type="entry name" value="THYROTROPIN-RELEASING HORMONE RECEPTOR"/>
    <property type="match status" value="1"/>
</dbReference>
<evidence type="ECO:0000259" key="10">
    <source>
        <dbReference type="PROSITE" id="PS50262"/>
    </source>
</evidence>
<comment type="function">
    <text evidence="1">Receptor for thyrotropin-releasing hormone (TRH). Upon ligand binding, this G-protein-coupled receptor triggers activation of the phosphatidylinositol (IP3)-calcium-protein kinase C (PKC) pathway.</text>
</comment>
<dbReference type="VEuPathDB" id="VectorBase:ISCW013211"/>
<dbReference type="PROSITE" id="PS50262">
    <property type="entry name" value="G_PROTEIN_RECEP_F1_2"/>
    <property type="match status" value="1"/>
</dbReference>
<evidence type="ECO:0000256" key="3">
    <source>
        <dbReference type="ARBA" id="ARBA00010663"/>
    </source>
</evidence>
<dbReference type="InterPro" id="IPR017452">
    <property type="entry name" value="GPCR_Rhodpsn_7TM"/>
</dbReference>
<dbReference type="AlphaFoldDB" id="B7QGA2"/>
<dbReference type="InterPro" id="IPR000276">
    <property type="entry name" value="GPCR_Rhodpsn"/>
</dbReference>
<reference evidence="12" key="2">
    <citation type="submission" date="2020-05" db="UniProtKB">
        <authorList>
            <consortium name="EnsemblMetazoa"/>
        </authorList>
    </citation>
    <scope>IDENTIFICATION</scope>
    <source>
        <strain evidence="12">wikel</strain>
    </source>
</reference>
<sequence length="133" mass="14740">MLVVVVAVFATLWLPYRVLLVYNSFAQKRYMELWYLMFCKTMIFINSAINPILYNAMSIKFRRAFKRMLSCGAAARNQRDSRAGTERTTVAGPYSSVVGGGSVRINRNTCVASASSKSSVGKNSAVDASHQLL</sequence>
<evidence type="ECO:0000313" key="13">
    <source>
        <dbReference type="Proteomes" id="UP000001555"/>
    </source>
</evidence>
<keyword evidence="6 9" id="KW-1133">Transmembrane helix</keyword>